<sequence>ILQLNVRSLQSNRNYLETFLKINNIDIVLLSETWCKRSQIINISNYKFIRADRNDGYGGSGILIKNNIYFKTIQFQPKFNNNKIQTCGISFKISNSYITIISIYCAPGHKFQSNFWSTLFSSLSSPALICGDFNAYHRSFGCAFNNAEGRDLLDAVHDENLCLLNDGTATLLQRPDRRPSAVDLSICSPSLVPRLEWK</sequence>
<organism evidence="2 3">
    <name type="scientific">Rhodnius prolixus</name>
    <name type="common">Triatomid bug</name>
    <dbReference type="NCBI Taxonomy" id="13249"/>
    <lineage>
        <taxon>Eukaryota</taxon>
        <taxon>Metazoa</taxon>
        <taxon>Ecdysozoa</taxon>
        <taxon>Arthropoda</taxon>
        <taxon>Hexapoda</taxon>
        <taxon>Insecta</taxon>
        <taxon>Pterygota</taxon>
        <taxon>Neoptera</taxon>
        <taxon>Paraneoptera</taxon>
        <taxon>Hemiptera</taxon>
        <taxon>Heteroptera</taxon>
        <taxon>Panheteroptera</taxon>
        <taxon>Cimicomorpha</taxon>
        <taxon>Reduviidae</taxon>
        <taxon>Triatominae</taxon>
        <taxon>Rhodnius</taxon>
    </lineage>
</organism>
<proteinExistence type="predicted"/>
<dbReference type="Pfam" id="PF14529">
    <property type="entry name" value="Exo_endo_phos_2"/>
    <property type="match status" value="1"/>
</dbReference>
<dbReference type="Proteomes" id="UP000015103">
    <property type="component" value="Unassembled WGS sequence"/>
</dbReference>
<dbReference type="EMBL" id="ACPB03022074">
    <property type="status" value="NOT_ANNOTATED_CDS"/>
    <property type="molecule type" value="Genomic_DNA"/>
</dbReference>
<feature type="domain" description="Endonuclease/exonuclease/phosphatase" evidence="1">
    <location>
        <begin position="98"/>
        <end position="194"/>
    </location>
</feature>
<dbReference type="STRING" id="13249.T1HKU3"/>
<keyword evidence="3" id="KW-1185">Reference proteome</keyword>
<dbReference type="HOGENOM" id="CLU_094357_1_0_1"/>
<reference evidence="2" key="1">
    <citation type="submission" date="2015-05" db="UniProtKB">
        <authorList>
            <consortium name="EnsemblMetazoa"/>
        </authorList>
    </citation>
    <scope>IDENTIFICATION</scope>
</reference>
<dbReference type="GO" id="GO:0003824">
    <property type="term" value="F:catalytic activity"/>
    <property type="evidence" value="ECO:0007669"/>
    <property type="project" value="InterPro"/>
</dbReference>
<dbReference type="AlphaFoldDB" id="T1HKU3"/>
<dbReference type="OMA" id="HNRENIR"/>
<protein>
    <submittedName>
        <fullName evidence="2">Endo/exonuclease/phosphatase domain-containing protein</fullName>
    </submittedName>
</protein>
<accession>T1HKU3</accession>
<dbReference type="eggNOG" id="ENOG502SR03">
    <property type="taxonomic scope" value="Eukaryota"/>
</dbReference>
<dbReference type="PANTHER" id="PTHR33273">
    <property type="entry name" value="DOMAIN-CONTAINING PROTEIN, PUTATIVE-RELATED"/>
    <property type="match status" value="1"/>
</dbReference>
<dbReference type="PANTHER" id="PTHR33273:SF4">
    <property type="entry name" value="ENDONUCLEASE_EXONUCLEASE_PHOSPHATASE DOMAIN-CONTAINING PROTEIN"/>
    <property type="match status" value="1"/>
</dbReference>
<dbReference type="InParanoid" id="T1HKU3"/>
<dbReference type="InterPro" id="IPR005135">
    <property type="entry name" value="Endo/exonuclease/phosphatase"/>
</dbReference>
<dbReference type="InterPro" id="IPR036691">
    <property type="entry name" value="Endo/exonu/phosph_ase_sf"/>
</dbReference>
<dbReference type="EnsemblMetazoa" id="RPRC004667-RA">
    <property type="protein sequence ID" value="RPRC004667-PA"/>
    <property type="gene ID" value="RPRC004667"/>
</dbReference>
<evidence type="ECO:0000313" key="3">
    <source>
        <dbReference type="Proteomes" id="UP000015103"/>
    </source>
</evidence>
<dbReference type="SUPFAM" id="SSF56219">
    <property type="entry name" value="DNase I-like"/>
    <property type="match status" value="1"/>
</dbReference>
<dbReference type="VEuPathDB" id="VectorBase:RPRC004667"/>
<evidence type="ECO:0000259" key="1">
    <source>
        <dbReference type="Pfam" id="PF14529"/>
    </source>
</evidence>
<name>T1HKU3_RHOPR</name>
<dbReference type="Gene3D" id="3.60.10.10">
    <property type="entry name" value="Endonuclease/exonuclease/phosphatase"/>
    <property type="match status" value="1"/>
</dbReference>
<evidence type="ECO:0000313" key="2">
    <source>
        <dbReference type="EnsemblMetazoa" id="RPRC004667-PA"/>
    </source>
</evidence>